<accession>A0A644Y5R7</accession>
<dbReference type="AlphaFoldDB" id="A0A644Y5R7"/>
<dbReference type="EMBL" id="VSSQ01004113">
    <property type="protein sequence ID" value="MPM23790.1"/>
    <property type="molecule type" value="Genomic_DNA"/>
</dbReference>
<feature type="compositionally biased region" description="Low complexity" evidence="1">
    <location>
        <begin position="57"/>
        <end position="72"/>
    </location>
</feature>
<name>A0A644Y5R7_9ZZZZ</name>
<gene>
    <name evidence="2" type="ORF">SDC9_70264</name>
</gene>
<reference evidence="2" key="1">
    <citation type="submission" date="2019-08" db="EMBL/GenBank/DDBJ databases">
        <authorList>
            <person name="Kucharzyk K."/>
            <person name="Murdoch R.W."/>
            <person name="Higgins S."/>
            <person name="Loffler F."/>
        </authorList>
    </citation>
    <scope>NUCLEOTIDE SEQUENCE</scope>
</reference>
<feature type="region of interest" description="Disordered" evidence="1">
    <location>
        <begin position="57"/>
        <end position="77"/>
    </location>
</feature>
<sequence>MNKGKAVIHIEEVAQQRGKREEDHCRRDKYRAEISHNGFNGLLHIGSAGKLGSGFHTGAQAHQGGGTANQNGVDKHGQNLHQPLLDGVGYVGSRGGVGGRTNARFVGVKPPLDAIHHAGTRDTRENRLKIERVSEDFFEYGGNQAYVGKQHDQRNDNVQQAHEGDDGAGGLDHAAAAAQNAPTHENRQNRADDPRRAFGIVEAVHREGGLQVIGGQHVEPARIGENQTHGEQNGKTAVVKGRFNVIGRAAVAVAVFVPALVDLRQGAFHKRGGAADDGDQPHPKHRAVAAQTYRGGNTHDVSGAHAGGGGDHQRLK</sequence>
<organism evidence="2">
    <name type="scientific">bioreactor metagenome</name>
    <dbReference type="NCBI Taxonomy" id="1076179"/>
    <lineage>
        <taxon>unclassified sequences</taxon>
        <taxon>metagenomes</taxon>
        <taxon>ecological metagenomes</taxon>
    </lineage>
</organism>
<evidence type="ECO:0000313" key="2">
    <source>
        <dbReference type="EMBL" id="MPM23790.1"/>
    </source>
</evidence>
<evidence type="ECO:0000256" key="1">
    <source>
        <dbReference type="SAM" id="MobiDB-lite"/>
    </source>
</evidence>
<protein>
    <submittedName>
        <fullName evidence="2">Uncharacterized protein</fullName>
    </submittedName>
</protein>
<comment type="caution">
    <text evidence="2">The sequence shown here is derived from an EMBL/GenBank/DDBJ whole genome shotgun (WGS) entry which is preliminary data.</text>
</comment>
<feature type="region of interest" description="Disordered" evidence="1">
    <location>
        <begin position="293"/>
        <end position="316"/>
    </location>
</feature>
<proteinExistence type="predicted"/>
<feature type="region of interest" description="Disordered" evidence="1">
    <location>
        <begin position="155"/>
        <end position="193"/>
    </location>
</feature>
<feature type="compositionally biased region" description="Basic and acidic residues" evidence="1">
    <location>
        <begin position="184"/>
        <end position="193"/>
    </location>
</feature>